<accession>A0ACC1NIV7</accession>
<sequence length="775" mass="86235">MGIQGLLPLLKSIHRPTELKKFSGETFGVDVYGWLHRGAIACAIELAQGKPTQKYVDYAMNRVRMLRHFGVTPYLVFDGDFLPSKAATEASRSKRREEGRKLGLEFLKAGKPSQAHQELQKAVDVTPEMARHLIEALKKADVSYVVAPYEADAQLVYLERQGLISGIISEDSDMLVFGAKRLITKLDQYGQCVEINRRDFNACREVSFVGWDDRLFRQMAILSGCDYLDSIPSLGLKTAHRLLRKHKKVERIIQTLQFEGKHRIPPDYLKLFQQAEQTFLYQWAFCPTSKQLVNLTSLPSDLSLDQLPFIGSFVESQLAERIALGEINPITKEEIVLPMLPSPRKRTASAAHRTSTIMPQNIRDTPKKPIDAYFKNHRRIPLAEMDANCFHVNPDRVTEEGTQPIVFPLPRPYIDTDDQAARGPSRPYIQRTGRSPRTLRRRTEPVSSLLSDDGRALTSSSRRTTTGSEVRSSQYPDNAAVGINPRPPKKARLCDDDGAALGMSPGKGKSKFFPSSSSKPRRATKGEGYLMSDDSIEEALKELPDMEGWSKRPDRRKTIAVFEGDRLQGAKRETSVEGEESELSRVSDLAHERPETTIPNTPPKSTIGRYAYVGNAPPSGSQRSTLARRQSSMSTRSSLTALTPASSCSSQASTARTTPATTPRLTPLQQLEKKALGRGKDSPTSRFAVPRAPKRSSLGRMSLDSIPVNPAFVPLPPVDVAELEDLNGPIGSEDLLVPESETEELEAAPELKNINPAGKTRRREMNLSQYMFASR</sequence>
<reference evidence="1" key="1">
    <citation type="submission" date="2022-10" db="EMBL/GenBank/DDBJ databases">
        <title>Genome Sequence of Xylaria curta.</title>
        <authorList>
            <person name="Buettner E."/>
        </authorList>
    </citation>
    <scope>NUCLEOTIDE SEQUENCE</scope>
    <source>
        <strain evidence="1">Babe10</strain>
    </source>
</reference>
<evidence type="ECO:0000313" key="1">
    <source>
        <dbReference type="EMBL" id="KAJ2979004.1"/>
    </source>
</evidence>
<organism evidence="1 2">
    <name type="scientific">Xylaria curta</name>
    <dbReference type="NCBI Taxonomy" id="42375"/>
    <lineage>
        <taxon>Eukaryota</taxon>
        <taxon>Fungi</taxon>
        <taxon>Dikarya</taxon>
        <taxon>Ascomycota</taxon>
        <taxon>Pezizomycotina</taxon>
        <taxon>Sordariomycetes</taxon>
        <taxon>Xylariomycetidae</taxon>
        <taxon>Xylariales</taxon>
        <taxon>Xylariaceae</taxon>
        <taxon>Xylaria</taxon>
    </lineage>
</organism>
<dbReference type="Proteomes" id="UP001143856">
    <property type="component" value="Unassembled WGS sequence"/>
</dbReference>
<name>A0ACC1NIV7_9PEZI</name>
<dbReference type="EMBL" id="JAPDGR010001869">
    <property type="protein sequence ID" value="KAJ2979004.1"/>
    <property type="molecule type" value="Genomic_DNA"/>
</dbReference>
<keyword evidence="2" id="KW-1185">Reference proteome</keyword>
<comment type="caution">
    <text evidence="1">The sequence shown here is derived from an EMBL/GenBank/DDBJ whole genome shotgun (WGS) entry which is preliminary data.</text>
</comment>
<gene>
    <name evidence="1" type="ORF">NUW58_g7316</name>
</gene>
<evidence type="ECO:0000313" key="2">
    <source>
        <dbReference type="Proteomes" id="UP001143856"/>
    </source>
</evidence>
<proteinExistence type="predicted"/>
<protein>
    <submittedName>
        <fullName evidence="1">Uncharacterized protein</fullName>
    </submittedName>
</protein>